<feature type="region of interest" description="Disordered" evidence="8">
    <location>
        <begin position="1778"/>
        <end position="1917"/>
    </location>
</feature>
<dbReference type="SMART" id="SM00382">
    <property type="entry name" value="AAA"/>
    <property type="match status" value="1"/>
</dbReference>
<dbReference type="InterPro" id="IPR003593">
    <property type="entry name" value="AAA+_ATPase"/>
</dbReference>
<evidence type="ECO:0000256" key="9">
    <source>
        <dbReference type="SAM" id="SignalP"/>
    </source>
</evidence>
<feature type="domain" description="Helicase ATP-binding" evidence="11">
    <location>
        <begin position="1269"/>
        <end position="1569"/>
    </location>
</feature>
<evidence type="ECO:0000313" key="12">
    <source>
        <dbReference type="EMBL" id="KAE9400452.1"/>
    </source>
</evidence>
<evidence type="ECO:0000256" key="6">
    <source>
        <dbReference type="ARBA" id="ARBA00048432"/>
    </source>
</evidence>
<evidence type="ECO:0008006" key="14">
    <source>
        <dbReference type="Google" id="ProtNLM"/>
    </source>
</evidence>
<dbReference type="SMART" id="SM00487">
    <property type="entry name" value="DEXDc"/>
    <property type="match status" value="1"/>
</dbReference>
<accession>A0A6A4HNA1</accession>
<dbReference type="InterPro" id="IPR027417">
    <property type="entry name" value="P-loop_NTPase"/>
</dbReference>
<evidence type="ECO:0000259" key="10">
    <source>
        <dbReference type="SMART" id="SM00382"/>
    </source>
</evidence>
<dbReference type="Pfam" id="PF12726">
    <property type="entry name" value="SEN1_N"/>
    <property type="match status" value="1"/>
</dbReference>
<dbReference type="InterPro" id="IPR056474">
    <property type="entry name" value="SEN1_barrel"/>
</dbReference>
<dbReference type="FunFam" id="3.40.50.300:FF:000326">
    <property type="entry name" value="P-loop containing nucleoside triphosphate hydrolase"/>
    <property type="match status" value="1"/>
</dbReference>
<organism evidence="12 13">
    <name type="scientific">Gymnopus androsaceus JB14</name>
    <dbReference type="NCBI Taxonomy" id="1447944"/>
    <lineage>
        <taxon>Eukaryota</taxon>
        <taxon>Fungi</taxon>
        <taxon>Dikarya</taxon>
        <taxon>Basidiomycota</taxon>
        <taxon>Agaricomycotina</taxon>
        <taxon>Agaricomycetes</taxon>
        <taxon>Agaricomycetidae</taxon>
        <taxon>Agaricales</taxon>
        <taxon>Marasmiineae</taxon>
        <taxon>Omphalotaceae</taxon>
        <taxon>Gymnopus</taxon>
    </lineage>
</organism>
<evidence type="ECO:0000256" key="1">
    <source>
        <dbReference type="ARBA" id="ARBA00007913"/>
    </source>
</evidence>
<dbReference type="SUPFAM" id="SSF52540">
    <property type="entry name" value="P-loop containing nucleoside triphosphate hydrolases"/>
    <property type="match status" value="1"/>
</dbReference>
<evidence type="ECO:0000313" key="13">
    <source>
        <dbReference type="Proteomes" id="UP000799118"/>
    </source>
</evidence>
<dbReference type="GO" id="GO:0005524">
    <property type="term" value="F:ATP binding"/>
    <property type="evidence" value="ECO:0007669"/>
    <property type="project" value="UniProtKB-KW"/>
</dbReference>
<evidence type="ECO:0000256" key="5">
    <source>
        <dbReference type="ARBA" id="ARBA00022840"/>
    </source>
</evidence>
<dbReference type="InterPro" id="IPR024481">
    <property type="entry name" value="Helicase_Sen1_N"/>
</dbReference>
<protein>
    <recommendedName>
        <fullName evidence="14">Helicase ATP-binding domain-containing protein</fullName>
    </recommendedName>
</protein>
<dbReference type="GO" id="GO:0016787">
    <property type="term" value="F:hydrolase activity"/>
    <property type="evidence" value="ECO:0007669"/>
    <property type="project" value="UniProtKB-KW"/>
</dbReference>
<dbReference type="CDD" id="cd18042">
    <property type="entry name" value="DEXXQc_SETX"/>
    <property type="match status" value="1"/>
</dbReference>
<dbReference type="InterPro" id="IPR045055">
    <property type="entry name" value="DNA2/NAM7-like"/>
</dbReference>
<dbReference type="Pfam" id="PF13086">
    <property type="entry name" value="AAA_11"/>
    <property type="match status" value="1"/>
</dbReference>
<proteinExistence type="inferred from homology"/>
<feature type="compositionally biased region" description="Polar residues" evidence="8">
    <location>
        <begin position="1838"/>
        <end position="1847"/>
    </location>
</feature>
<dbReference type="PANTHER" id="PTHR10887">
    <property type="entry name" value="DNA2/NAM7 HELICASE FAMILY"/>
    <property type="match status" value="1"/>
</dbReference>
<dbReference type="Proteomes" id="UP000799118">
    <property type="component" value="Unassembled WGS sequence"/>
</dbReference>
<dbReference type="Pfam" id="PF13087">
    <property type="entry name" value="AAA_12"/>
    <property type="match status" value="1"/>
</dbReference>
<feature type="compositionally biased region" description="Low complexity" evidence="8">
    <location>
        <begin position="981"/>
        <end position="1001"/>
    </location>
</feature>
<reference evidence="12" key="1">
    <citation type="journal article" date="2019" name="Environ. Microbiol.">
        <title>Fungal ecological strategies reflected in gene transcription - a case study of two litter decomposers.</title>
        <authorList>
            <person name="Barbi F."/>
            <person name="Kohler A."/>
            <person name="Barry K."/>
            <person name="Baskaran P."/>
            <person name="Daum C."/>
            <person name="Fauchery L."/>
            <person name="Ihrmark K."/>
            <person name="Kuo A."/>
            <person name="LaButti K."/>
            <person name="Lipzen A."/>
            <person name="Morin E."/>
            <person name="Grigoriev I.V."/>
            <person name="Henrissat B."/>
            <person name="Lindahl B."/>
            <person name="Martin F."/>
        </authorList>
    </citation>
    <scope>NUCLEOTIDE SEQUENCE</scope>
    <source>
        <strain evidence="12">JB14</strain>
    </source>
</reference>
<evidence type="ECO:0000256" key="3">
    <source>
        <dbReference type="ARBA" id="ARBA00022801"/>
    </source>
</evidence>
<keyword evidence="4" id="KW-0347">Helicase</keyword>
<dbReference type="EMBL" id="ML769456">
    <property type="protein sequence ID" value="KAE9400452.1"/>
    <property type="molecule type" value="Genomic_DNA"/>
</dbReference>
<keyword evidence="3" id="KW-0378">Hydrolase</keyword>
<evidence type="ECO:0000256" key="8">
    <source>
        <dbReference type="SAM" id="MobiDB-lite"/>
    </source>
</evidence>
<dbReference type="InterPro" id="IPR041679">
    <property type="entry name" value="DNA2/NAM7-like_C"/>
</dbReference>
<evidence type="ECO:0000256" key="4">
    <source>
        <dbReference type="ARBA" id="ARBA00022806"/>
    </source>
</evidence>
<dbReference type="GO" id="GO:0003678">
    <property type="term" value="F:DNA helicase activity"/>
    <property type="evidence" value="ECO:0007669"/>
    <property type="project" value="UniProtKB-EC"/>
</dbReference>
<evidence type="ECO:0000259" key="11">
    <source>
        <dbReference type="SMART" id="SM00487"/>
    </source>
</evidence>
<evidence type="ECO:0000256" key="2">
    <source>
        <dbReference type="ARBA" id="ARBA00022741"/>
    </source>
</evidence>
<dbReference type="PANTHER" id="PTHR10887:SF495">
    <property type="entry name" value="HELICASE SENATAXIN ISOFORM X1-RELATED"/>
    <property type="match status" value="1"/>
</dbReference>
<comment type="similarity">
    <text evidence="1">Belongs to the DNA2/NAM7 helicase family.</text>
</comment>
<feature type="region of interest" description="Disordered" evidence="8">
    <location>
        <begin position="927"/>
        <end position="1011"/>
    </location>
</feature>
<dbReference type="GO" id="GO:0005694">
    <property type="term" value="C:chromosome"/>
    <property type="evidence" value="ECO:0007669"/>
    <property type="project" value="UniProtKB-ARBA"/>
</dbReference>
<dbReference type="GO" id="GO:0006369">
    <property type="term" value="P:termination of RNA polymerase II transcription"/>
    <property type="evidence" value="ECO:0007669"/>
    <property type="project" value="TreeGrafter"/>
</dbReference>
<gene>
    <name evidence="12" type="ORF">BT96DRAFT_646000</name>
</gene>
<feature type="domain" description="AAA+ ATPase" evidence="10">
    <location>
        <begin position="1287"/>
        <end position="1522"/>
    </location>
</feature>
<feature type="coiled-coil region" evidence="7">
    <location>
        <begin position="1420"/>
        <end position="1468"/>
    </location>
</feature>
<evidence type="ECO:0000256" key="7">
    <source>
        <dbReference type="SAM" id="Coils"/>
    </source>
</evidence>
<dbReference type="InterPro" id="IPR014001">
    <property type="entry name" value="Helicase_ATP-bd"/>
</dbReference>
<keyword evidence="2" id="KW-0547">Nucleotide-binding</keyword>
<dbReference type="InterPro" id="IPR041677">
    <property type="entry name" value="DNA2/NAM7_AAA_11"/>
</dbReference>
<comment type="catalytic activity">
    <reaction evidence="6">
        <text>ATP + H2O = ADP + phosphate + H(+)</text>
        <dbReference type="Rhea" id="RHEA:13065"/>
        <dbReference type="ChEBI" id="CHEBI:15377"/>
        <dbReference type="ChEBI" id="CHEBI:15378"/>
        <dbReference type="ChEBI" id="CHEBI:30616"/>
        <dbReference type="ChEBI" id="CHEBI:43474"/>
        <dbReference type="ChEBI" id="CHEBI:456216"/>
        <dbReference type="EC" id="3.6.4.12"/>
    </reaction>
    <physiologicalReaction direction="left-to-right" evidence="6">
        <dbReference type="Rhea" id="RHEA:13066"/>
    </physiologicalReaction>
</comment>
<feature type="compositionally biased region" description="Polar residues" evidence="8">
    <location>
        <begin position="1864"/>
        <end position="1880"/>
    </location>
</feature>
<name>A0A6A4HNA1_9AGAR</name>
<sequence>MTQRFRDSVTNCLLRALTLLCSVAHCPSSVEWRKLRPVQSLLKRLHDEPSDSEGVQEAELDTIYAYLQRSSVGKSPLHWFCSQADTVIVESATFLLRLFAYNSPKVDSWKGWLDSCLGGCAECVFGFEKAKIGSRNTYFGAFPNHVKDAFWDSFCAWELEHILAQLSGSKRLSDIPTPTVYRMICNFQVFQDSRVQCFLDENYPTSSFSDWPEEPVPPAMLVLMMHDNAKLRDWAVKQVSRSTTVPISQNDASSLPYGKALEIILLPFTSGPQSPSETSSVRLVTEPATLWSSFHAVLRLLHPTHLTFFTSKGVDARHVVNGHLHDHGLEFKTILQCFNLILKRLGKSIWLGEGPEYPQVVFDAFKDNPSLNTLLCEKDLSAERNPWFFNWLPEFLLTIRDQPVYLEVVAKITDFMCGELQHERFGNARPIVMACAARLLKGQNHDGNNPAVANVLDIHAEALVTVSFARSHRKEEWKVAREVTRDLISTSLMHDLKNIQDAITRSCRVLAQLSKKEKANDNGRDSMAPLAIREQIWKRIYDHLQPTDTEGLACVLSILAPAAHSNTILKESFAPALAFPGFPALIHSVNRSLEIVKGGFLDFTSTPDMSMAAPAVFQHPGVAKNLVKLMFSPLIDLHSGSMAIVTQADDDGVSDGRRDSFRWLFEKFPEEAFAGSLELLSVFSEYAPIVPEACSLSKSLVRCFTDIIGVLCSSHHGLLHKPDYLHSSDPDGPGSRIPQLWTLMCKSITVIFKRTPLWSQYYKNEEMIEWMRDALIFARDMLGEWRVFESAAHSTSASNPKVTKRMLEDLHGILPELSRWLRLTDEELLHQSCTLLHSLLELFRETQNPPQATVLQKLSKQVNDVRNRDHSLMSCRLDPAKLAPLESVLASFDEKDDDDEVVKPVPAAKPAAKVVTKVKIEPKAGLKPARDLSAKPAPPIASSSKVKSHHFSAADQERLDAASSMPKFRKSSAPITGQAPSTAASTKSGATDDSDSTSGSEESGDEEENQKTALASLVKLQKSPKIRKPVERRQVKMLDLPHLKKNAQEVRLAKRDEARNKTLRFKPDISSLHRTLLSWDYQHEGNTPPRTSLQLRTVPDTFSNFDHYRAIFEPLLLMECWAQLLQSKDETPEIYNCKITSKQYNGQWSDLEVIFEGVLRKEWFLTENDVVLLRQGKITVLAKAISFRRPGKDPAEAALRCYFPSGIQDPGLKIQTSWQIYKVFSLSTLHREYAALIAAEYYDFADRILRPYLSLPSNVDSKEIKQVMEKYNVNEPQARAIATALKTDGFVLIQGPPGTGKTSTICSLISASRKVLPQGPSNNTEKPKILLCAPSNAAIDEIVHRLKDGYPSLKIVRTGAAQSISLSVKDVSLDSLIEDKLGTNGKKESSETANEISLARQEFQTVKQLRLDKIQELQKLRDSGGRLDSLEAEVKQLTVKTTSLRQRLDNLRDKHTSESRTMDTARRRARDEILREADVICSTLSGTGHENLEQYEFEMVIIDEAAQAIELSSLIPLKYRCNRCVMVGDPQQLPPTVISMEASKFQYNQSLFVRLQKQRPDAVHLLSIQYRMHPDISLLPSKIFYDNRLQDGPNMDTKTVQPWHTHSKFGTYRFFNVGKGLEESSGRSTMNKAEAQVAVALFNRLRKDFSSVDFSFRVGIVSMYSAQIRELKFAFEQRFGREILNKVDFRTVDGFQGQEKDVIILSCVRAGPGVLSIGHVKDIRRMNVAITRAKSSLFILGNAATLERSNETWRAIVADSKSRSFFTDVDVAYFTAPSGPAISNPAQTPVRQKSKQIKLPSTPIPLNLSTPKELKEALTTITPPKAVPTVLTPRDDSVSQASTSVSADKQKGKRKQEEEPPLPKTSTVDSKSAAPSTDNAQPPPRKRSKQATMFIPKGKNKRPPEDSVGPSNNKRRL</sequence>
<dbReference type="CDD" id="cd18808">
    <property type="entry name" value="SF1_C_Upf1"/>
    <property type="match status" value="1"/>
</dbReference>
<feature type="signal peptide" evidence="9">
    <location>
        <begin position="1"/>
        <end position="32"/>
    </location>
</feature>
<feature type="chain" id="PRO_5025591349" description="Helicase ATP-binding domain-containing protein" evidence="9">
    <location>
        <begin position="33"/>
        <end position="1917"/>
    </location>
</feature>
<dbReference type="GO" id="GO:0016604">
    <property type="term" value="C:nuclear body"/>
    <property type="evidence" value="ECO:0007669"/>
    <property type="project" value="TreeGrafter"/>
</dbReference>
<keyword evidence="9" id="KW-0732">Signal</keyword>
<dbReference type="GO" id="GO:0001147">
    <property type="term" value="F:transcription termination site sequence-specific DNA binding"/>
    <property type="evidence" value="ECO:0007669"/>
    <property type="project" value="TreeGrafter"/>
</dbReference>
<dbReference type="Gene3D" id="3.40.50.300">
    <property type="entry name" value="P-loop containing nucleotide triphosphate hydrolases"/>
    <property type="match status" value="2"/>
</dbReference>
<dbReference type="InterPro" id="IPR047187">
    <property type="entry name" value="SF1_C_Upf1"/>
</dbReference>
<dbReference type="OrthoDB" id="6513042at2759"/>
<dbReference type="Pfam" id="PF23576">
    <property type="entry name" value="SEN1_barrel"/>
    <property type="match status" value="1"/>
</dbReference>
<keyword evidence="13" id="KW-1185">Reference proteome</keyword>
<keyword evidence="7" id="KW-0175">Coiled coil</keyword>
<keyword evidence="5" id="KW-0067">ATP-binding</keyword>